<evidence type="ECO:0000313" key="3">
    <source>
        <dbReference type="Proteomes" id="UP001617351"/>
    </source>
</evidence>
<protein>
    <submittedName>
        <fullName evidence="2">Uncharacterized protein</fullName>
    </submittedName>
</protein>
<proteinExistence type="predicted"/>
<sequence>MFSGNVTVYGQLTKSSGGFKIDHPLDPENKYLLHSFVESPDMLDIYAGSVETGENCEAVAVLPEYFEALNQDFNYHLTVIGQFAQAIVSEEVQQNRFTVKTDKPNVKVSWQVTGIRRDPHAARNRIAPEEEKPEREKGTYLHPEAYDQPHSRHLHYEREKAHDEPLEVIKKQVAEILKTSERES</sequence>
<accession>A0ABW8ELL9</accession>
<evidence type="ECO:0000256" key="1">
    <source>
        <dbReference type="SAM" id="MobiDB-lite"/>
    </source>
</evidence>
<feature type="region of interest" description="Disordered" evidence="1">
    <location>
        <begin position="124"/>
        <end position="152"/>
    </location>
</feature>
<dbReference type="EMBL" id="JBIUYY010000008">
    <property type="protein sequence ID" value="MFJ2823512.1"/>
    <property type="molecule type" value="Genomic_DNA"/>
</dbReference>
<dbReference type="Proteomes" id="UP001617351">
    <property type="component" value="Unassembled WGS sequence"/>
</dbReference>
<gene>
    <name evidence="2" type="ORF">ACIO7M_20690</name>
</gene>
<name>A0ABW8ELL9_STRT5</name>
<keyword evidence="3" id="KW-1185">Reference proteome</keyword>
<comment type="caution">
    <text evidence="2">The sequence shown here is derived from an EMBL/GenBank/DDBJ whole genome shotgun (WGS) entry which is preliminary data.</text>
</comment>
<organism evidence="2 3">
    <name type="scientific">Streptomyces toxytricini</name>
    <name type="common">Actinomyces toxytricini</name>
    <dbReference type="NCBI Taxonomy" id="67369"/>
    <lineage>
        <taxon>Bacteria</taxon>
        <taxon>Bacillati</taxon>
        <taxon>Actinomycetota</taxon>
        <taxon>Actinomycetes</taxon>
        <taxon>Kitasatosporales</taxon>
        <taxon>Streptomycetaceae</taxon>
        <taxon>Streptomyces</taxon>
    </lineage>
</organism>
<dbReference type="RefSeq" id="WP_402383087.1">
    <property type="nucleotide sequence ID" value="NZ_JBIUYY010000008.1"/>
</dbReference>
<reference evidence="2 3" key="1">
    <citation type="submission" date="2024-10" db="EMBL/GenBank/DDBJ databases">
        <title>The Natural Products Discovery Center: Release of the First 8490 Sequenced Strains for Exploring Actinobacteria Biosynthetic Diversity.</title>
        <authorList>
            <person name="Kalkreuter E."/>
            <person name="Kautsar S.A."/>
            <person name="Yang D."/>
            <person name="Bader C.D."/>
            <person name="Teijaro C.N."/>
            <person name="Fluegel L."/>
            <person name="Davis C.M."/>
            <person name="Simpson J.R."/>
            <person name="Lauterbach L."/>
            <person name="Steele A.D."/>
            <person name="Gui C."/>
            <person name="Meng S."/>
            <person name="Li G."/>
            <person name="Viehrig K."/>
            <person name="Ye F."/>
            <person name="Su P."/>
            <person name="Kiefer A.F."/>
            <person name="Nichols A."/>
            <person name="Cepeda A.J."/>
            <person name="Yan W."/>
            <person name="Fan B."/>
            <person name="Jiang Y."/>
            <person name="Adhikari A."/>
            <person name="Zheng C.-J."/>
            <person name="Schuster L."/>
            <person name="Cowan T.M."/>
            <person name="Smanski M.J."/>
            <person name="Chevrette M.G."/>
            <person name="De Carvalho L.P.S."/>
            <person name="Shen B."/>
        </authorList>
    </citation>
    <scope>NUCLEOTIDE SEQUENCE [LARGE SCALE GENOMIC DNA]</scope>
    <source>
        <strain evidence="2 3">NPDC087220</strain>
    </source>
</reference>
<evidence type="ECO:0000313" key="2">
    <source>
        <dbReference type="EMBL" id="MFJ2823512.1"/>
    </source>
</evidence>